<feature type="region of interest" description="Disordered" evidence="1">
    <location>
        <begin position="93"/>
        <end position="113"/>
    </location>
</feature>
<dbReference type="OrthoDB" id="3430068at2"/>
<evidence type="ECO:0000313" key="2">
    <source>
        <dbReference type="EMBL" id="SHK85015.1"/>
    </source>
</evidence>
<gene>
    <name evidence="2" type="ORF">SAMN05421803_13723</name>
</gene>
<evidence type="ECO:0000256" key="1">
    <source>
        <dbReference type="SAM" id="MobiDB-lite"/>
    </source>
</evidence>
<dbReference type="AlphaFoldDB" id="A0A1M6VUJ3"/>
<sequence>MSGGTGANPNEARQGGEDAEALATAMAGLADAFDLTVDDAIRVAGEEDVEAGWRSFRELHLQGFVDVQGHGLQLADNIQAGASEIALNDLESSEELSGATEHVPPGLGNVNFY</sequence>
<reference evidence="2 3" key="1">
    <citation type="submission" date="2016-11" db="EMBL/GenBank/DDBJ databases">
        <authorList>
            <person name="Jaros S."/>
            <person name="Januszkiewicz K."/>
            <person name="Wedrychowicz H."/>
        </authorList>
    </citation>
    <scope>NUCLEOTIDE SEQUENCE [LARGE SCALE GENOMIC DNA]</scope>
    <source>
        <strain evidence="2 3">CGMCC 4.5723</strain>
    </source>
</reference>
<proteinExistence type="predicted"/>
<dbReference type="Proteomes" id="UP000184452">
    <property type="component" value="Unassembled WGS sequence"/>
</dbReference>
<name>A0A1M6VUJ3_9ACTN</name>
<dbReference type="STRING" id="758803.SAMN05421803_13723"/>
<protein>
    <submittedName>
        <fullName evidence="2">Uncharacterized protein</fullName>
    </submittedName>
</protein>
<organism evidence="2 3">
    <name type="scientific">Nocardiopsis flavescens</name>
    <dbReference type="NCBI Taxonomy" id="758803"/>
    <lineage>
        <taxon>Bacteria</taxon>
        <taxon>Bacillati</taxon>
        <taxon>Actinomycetota</taxon>
        <taxon>Actinomycetes</taxon>
        <taxon>Streptosporangiales</taxon>
        <taxon>Nocardiopsidaceae</taxon>
        <taxon>Nocardiopsis</taxon>
    </lineage>
</organism>
<accession>A0A1M6VUJ3</accession>
<dbReference type="EMBL" id="FQZK01000037">
    <property type="protein sequence ID" value="SHK85015.1"/>
    <property type="molecule type" value="Genomic_DNA"/>
</dbReference>
<evidence type="ECO:0000313" key="3">
    <source>
        <dbReference type="Proteomes" id="UP000184452"/>
    </source>
</evidence>
<dbReference type="RefSeq" id="WP_073384196.1">
    <property type="nucleotide sequence ID" value="NZ_FQZK01000037.1"/>
</dbReference>
<keyword evidence="3" id="KW-1185">Reference proteome</keyword>